<dbReference type="PANTHER" id="PTHR47514:SF2">
    <property type="entry name" value="TRANSKETOLASE"/>
    <property type="match status" value="1"/>
</dbReference>
<dbReference type="InterPro" id="IPR029061">
    <property type="entry name" value="THDP-binding"/>
</dbReference>
<name>A0A919WBH9_9ACTN</name>
<dbReference type="InterPro" id="IPR005474">
    <property type="entry name" value="Transketolase_N"/>
</dbReference>
<dbReference type="SUPFAM" id="SSF52518">
    <property type="entry name" value="Thiamin diphosphate-binding fold (THDP-binding)"/>
    <property type="match status" value="1"/>
</dbReference>
<sequence length="281" mass="30430">MTDPDDAELRERCLRVRESIVRMCANPDGGHLGGSMSMVEILVTLYHRVLRIDPAEPTAPDRDLLILSKGHGAIGLYAALAERGFFPADWLDRYAAADEPLTAHPTRAVPGVEMPTGSLGHGLSVGAGFALDFRLTGSDRRCFVILGDGELQEGSNWEAAMAASAHRLDRLVAVVDRNRLQITGPTEDAVGLEPLADRWRSFGWEVVEVDGHDLTALHTALGEAPRVSGRPTVVIAHTVKGKGLPYIEGQTRSHYARLTGKPAKRALAVLGAHRRRTEQSA</sequence>
<evidence type="ECO:0000259" key="1">
    <source>
        <dbReference type="Pfam" id="PF00456"/>
    </source>
</evidence>
<dbReference type="GO" id="GO:0000287">
    <property type="term" value="F:magnesium ion binding"/>
    <property type="evidence" value="ECO:0007669"/>
    <property type="project" value="UniProtKB-ARBA"/>
</dbReference>
<dbReference type="Proteomes" id="UP000677082">
    <property type="component" value="Unassembled WGS sequence"/>
</dbReference>
<feature type="domain" description="Transketolase N-terminal" evidence="1">
    <location>
        <begin position="26"/>
        <end position="271"/>
    </location>
</feature>
<evidence type="ECO:0000313" key="3">
    <source>
        <dbReference type="Proteomes" id="UP000677082"/>
    </source>
</evidence>
<protein>
    <submittedName>
        <fullName evidence="2">Transketolase, N-terminal subunit</fullName>
    </submittedName>
</protein>
<dbReference type="AlphaFoldDB" id="A0A919WBH9"/>
<dbReference type="RefSeq" id="WP_213012683.1">
    <property type="nucleotide sequence ID" value="NZ_BOQN01000133.1"/>
</dbReference>
<dbReference type="EMBL" id="BOQN01000133">
    <property type="protein sequence ID" value="GIM97028.1"/>
    <property type="molecule type" value="Genomic_DNA"/>
</dbReference>
<reference evidence="2 3" key="1">
    <citation type="submission" date="2021-03" db="EMBL/GenBank/DDBJ databases">
        <title>Whole genome shotgun sequence of Actinoplanes toevensis NBRC 105298.</title>
        <authorList>
            <person name="Komaki H."/>
            <person name="Tamura T."/>
        </authorList>
    </citation>
    <scope>NUCLEOTIDE SEQUENCE [LARGE SCALE GENOMIC DNA]</scope>
    <source>
        <strain evidence="2 3">NBRC 105298</strain>
    </source>
</reference>
<dbReference type="PANTHER" id="PTHR47514">
    <property type="entry name" value="TRANSKETOLASE N-TERMINAL SECTION-RELATED"/>
    <property type="match status" value="1"/>
</dbReference>
<dbReference type="Pfam" id="PF00456">
    <property type="entry name" value="Transketolase_N"/>
    <property type="match status" value="1"/>
</dbReference>
<proteinExistence type="predicted"/>
<evidence type="ECO:0000313" key="2">
    <source>
        <dbReference type="EMBL" id="GIM97028.1"/>
    </source>
</evidence>
<organism evidence="2 3">
    <name type="scientific">Paractinoplanes toevensis</name>
    <dbReference type="NCBI Taxonomy" id="571911"/>
    <lineage>
        <taxon>Bacteria</taxon>
        <taxon>Bacillati</taxon>
        <taxon>Actinomycetota</taxon>
        <taxon>Actinomycetes</taxon>
        <taxon>Micromonosporales</taxon>
        <taxon>Micromonosporaceae</taxon>
        <taxon>Paractinoplanes</taxon>
    </lineage>
</organism>
<keyword evidence="3" id="KW-1185">Reference proteome</keyword>
<dbReference type="CDD" id="cd02012">
    <property type="entry name" value="TPP_TK"/>
    <property type="match status" value="1"/>
</dbReference>
<gene>
    <name evidence="2" type="ORF">Ato02nite_088210</name>
</gene>
<comment type="caution">
    <text evidence="2">The sequence shown here is derived from an EMBL/GenBank/DDBJ whole genome shotgun (WGS) entry which is preliminary data.</text>
</comment>
<dbReference type="Gene3D" id="3.40.50.970">
    <property type="match status" value="1"/>
</dbReference>
<accession>A0A919WBH9</accession>